<dbReference type="PANTHER" id="PTHR31071">
    <property type="entry name" value="GB|AAF24581.1"/>
    <property type="match status" value="1"/>
</dbReference>
<keyword evidence="2" id="KW-1185">Reference proteome</keyword>
<dbReference type="OrthoDB" id="1927957at2759"/>
<sequence>MEILNSKLVNELAEVKLSAKQLRKDYEENKRGRKLMEEICNVLANKIADDKVKAEALRIESIKMWEEMEEERKMFQIAECWREECSQMKLIEAKLVLEDKYCQMNKLIAELEAFLRSGSCNLGVIELREVEFIRQAAKSINIKEIKEFSYVPSKSNDIYSIFQEVQQIETNQRIAEICRTGVSKILNYSNGSIYSNSHFEEEAGDWESVWYSLEDSDPSVNVPSHWQSARESEQSVEKIPPIDNGNRKFINDIICRQKPTSLKRKYCERRPKLLNSAGQWSSNNSVNPHIIQGIKGCTEWPKHNQKNSFKAKLES</sequence>
<dbReference type="STRING" id="180498.A0A067JDE3"/>
<reference evidence="1 2" key="1">
    <citation type="journal article" date="2014" name="PLoS ONE">
        <title>Global Analysis of Gene Expression Profiles in Physic Nut (Jatropha curcas L.) Seedlings Exposed to Salt Stress.</title>
        <authorList>
            <person name="Zhang L."/>
            <person name="Zhang C."/>
            <person name="Wu P."/>
            <person name="Chen Y."/>
            <person name="Li M."/>
            <person name="Jiang H."/>
            <person name="Wu G."/>
        </authorList>
    </citation>
    <scope>NUCLEOTIDE SEQUENCE [LARGE SCALE GENOMIC DNA]</scope>
    <source>
        <strain evidence="2">cv. GZQX0401</strain>
        <tissue evidence="1">Young leaves</tissue>
    </source>
</reference>
<organism evidence="1 2">
    <name type="scientific">Jatropha curcas</name>
    <name type="common">Barbados nut</name>
    <dbReference type="NCBI Taxonomy" id="180498"/>
    <lineage>
        <taxon>Eukaryota</taxon>
        <taxon>Viridiplantae</taxon>
        <taxon>Streptophyta</taxon>
        <taxon>Embryophyta</taxon>
        <taxon>Tracheophyta</taxon>
        <taxon>Spermatophyta</taxon>
        <taxon>Magnoliopsida</taxon>
        <taxon>eudicotyledons</taxon>
        <taxon>Gunneridae</taxon>
        <taxon>Pentapetalae</taxon>
        <taxon>rosids</taxon>
        <taxon>fabids</taxon>
        <taxon>Malpighiales</taxon>
        <taxon>Euphorbiaceae</taxon>
        <taxon>Crotonoideae</taxon>
        <taxon>Jatropheae</taxon>
        <taxon>Jatropha</taxon>
    </lineage>
</organism>
<proteinExistence type="predicted"/>
<dbReference type="AlphaFoldDB" id="A0A067JDE3"/>
<dbReference type="PANTHER" id="PTHR31071:SF2">
    <property type="entry name" value="ACTIN CYTOSKELETON-REGULATORY COMPLEX PAN-LIKE PROTEIN"/>
    <property type="match status" value="1"/>
</dbReference>
<dbReference type="InterPro" id="IPR043424">
    <property type="entry name" value="BLT-like"/>
</dbReference>
<accession>A0A067JDE3</accession>
<name>A0A067JDE3_JATCU</name>
<evidence type="ECO:0000313" key="2">
    <source>
        <dbReference type="Proteomes" id="UP000027138"/>
    </source>
</evidence>
<dbReference type="Proteomes" id="UP000027138">
    <property type="component" value="Unassembled WGS sequence"/>
</dbReference>
<evidence type="ECO:0000313" key="1">
    <source>
        <dbReference type="EMBL" id="KDP20753.1"/>
    </source>
</evidence>
<gene>
    <name evidence="1" type="ORF">JCGZ_21224</name>
</gene>
<dbReference type="EMBL" id="KK915662">
    <property type="protein sequence ID" value="KDP20753.1"/>
    <property type="molecule type" value="Genomic_DNA"/>
</dbReference>
<protein>
    <submittedName>
        <fullName evidence="1">Uncharacterized protein</fullName>
    </submittedName>
</protein>